<proteinExistence type="predicted"/>
<evidence type="ECO:0000313" key="1">
    <source>
        <dbReference type="EMBL" id="KAL0118637.1"/>
    </source>
</evidence>
<sequence length="160" mass="18929">MIRHVLPERRRRPGGHRASAEQLLGNASSRVLHRFLAADFSQPESSKFVSIHVQVCVELGKRCATFGIARYFVTENYRRNRRYYYSSRRDWRSRAASWSSPLITLVIHHFVVRTKKRDVCAFDRNGVCRFIEFRPCYPSNVTRSHYSFDGNYRIHETKLM</sequence>
<dbReference type="AlphaFoldDB" id="A0AAW2FTE3"/>
<dbReference type="Proteomes" id="UP001430953">
    <property type="component" value="Unassembled WGS sequence"/>
</dbReference>
<organism evidence="1 2">
    <name type="scientific">Cardiocondyla obscurior</name>
    <dbReference type="NCBI Taxonomy" id="286306"/>
    <lineage>
        <taxon>Eukaryota</taxon>
        <taxon>Metazoa</taxon>
        <taxon>Ecdysozoa</taxon>
        <taxon>Arthropoda</taxon>
        <taxon>Hexapoda</taxon>
        <taxon>Insecta</taxon>
        <taxon>Pterygota</taxon>
        <taxon>Neoptera</taxon>
        <taxon>Endopterygota</taxon>
        <taxon>Hymenoptera</taxon>
        <taxon>Apocrita</taxon>
        <taxon>Aculeata</taxon>
        <taxon>Formicoidea</taxon>
        <taxon>Formicidae</taxon>
        <taxon>Myrmicinae</taxon>
        <taxon>Cardiocondyla</taxon>
    </lineage>
</organism>
<accession>A0AAW2FTE3</accession>
<evidence type="ECO:0000313" key="2">
    <source>
        <dbReference type="Proteomes" id="UP001430953"/>
    </source>
</evidence>
<comment type="caution">
    <text evidence="1">The sequence shown here is derived from an EMBL/GenBank/DDBJ whole genome shotgun (WGS) entry which is preliminary data.</text>
</comment>
<name>A0AAW2FTE3_9HYME</name>
<gene>
    <name evidence="1" type="ORF">PUN28_009364</name>
</gene>
<dbReference type="EMBL" id="JADYXP020000008">
    <property type="protein sequence ID" value="KAL0118637.1"/>
    <property type="molecule type" value="Genomic_DNA"/>
</dbReference>
<keyword evidence="2" id="KW-1185">Reference proteome</keyword>
<protein>
    <submittedName>
        <fullName evidence="1">Uncharacterized protein</fullName>
    </submittedName>
</protein>
<reference evidence="1 2" key="1">
    <citation type="submission" date="2023-03" db="EMBL/GenBank/DDBJ databases">
        <title>High recombination rates correlate with genetic variation in Cardiocondyla obscurior ants.</title>
        <authorList>
            <person name="Errbii M."/>
        </authorList>
    </citation>
    <scope>NUCLEOTIDE SEQUENCE [LARGE SCALE GENOMIC DNA]</scope>
    <source>
        <strain evidence="1">Alpha-2009</strain>
        <tissue evidence="1">Whole body</tissue>
    </source>
</reference>